<dbReference type="Proteomes" id="UP000653730">
    <property type="component" value="Unassembled WGS sequence"/>
</dbReference>
<dbReference type="RefSeq" id="WP_187967273.1">
    <property type="nucleotide sequence ID" value="NZ_JACVDC010000092.1"/>
</dbReference>
<dbReference type="EMBL" id="JACVDC010000092">
    <property type="protein sequence ID" value="MBC9798147.1"/>
    <property type="molecule type" value="Genomic_DNA"/>
</dbReference>
<dbReference type="InterPro" id="IPR036583">
    <property type="entry name" value="23S_rRNA_IVS_sf"/>
</dbReference>
<evidence type="ECO:0000313" key="1">
    <source>
        <dbReference type="EMBL" id="MBC9798147.1"/>
    </source>
</evidence>
<accession>A0A926JVV9</accession>
<protein>
    <submittedName>
        <fullName evidence="1">Four helix bundle protein</fullName>
    </submittedName>
</protein>
<dbReference type="Gene3D" id="1.20.1440.60">
    <property type="entry name" value="23S rRNA-intervening sequence"/>
    <property type="match status" value="1"/>
</dbReference>
<proteinExistence type="predicted"/>
<comment type="caution">
    <text evidence="1">The sequence shown here is derived from an EMBL/GenBank/DDBJ whole genome shotgun (WGS) entry which is preliminary data.</text>
</comment>
<dbReference type="PANTHER" id="PTHR38471">
    <property type="entry name" value="FOUR HELIX BUNDLE PROTEIN"/>
    <property type="match status" value="1"/>
</dbReference>
<evidence type="ECO:0000313" key="2">
    <source>
        <dbReference type="Proteomes" id="UP000653730"/>
    </source>
</evidence>
<keyword evidence="2" id="KW-1185">Reference proteome</keyword>
<dbReference type="NCBIfam" id="TIGR02436">
    <property type="entry name" value="four helix bundle protein"/>
    <property type="match status" value="1"/>
</dbReference>
<dbReference type="Pfam" id="PF05635">
    <property type="entry name" value="23S_rRNA_IVP"/>
    <property type="match status" value="1"/>
</dbReference>
<dbReference type="SUPFAM" id="SSF158446">
    <property type="entry name" value="IVS-encoded protein-like"/>
    <property type="match status" value="1"/>
</dbReference>
<sequence length="121" mass="13685">MASTHNFRKLAIWKDGIQIAKETYATTKIFPKSEVYGLCSQMQRSAVSIPSNIAEGTARSTNKHFIQYLENALGSAYEWETQLIIAFEVGYVSEKTYTHLETKINKIQAMISKFIDGLSQN</sequence>
<dbReference type="InterPro" id="IPR012657">
    <property type="entry name" value="23S_rRNA-intervening_sequence"/>
</dbReference>
<reference evidence="1 2" key="1">
    <citation type="submission" date="2020-09" db="EMBL/GenBank/DDBJ databases">
        <title>Sinomicrobium weinanense sp. nov., a halophilic bacteria isolated from saline-alkali soil.</title>
        <authorList>
            <person name="Wu P."/>
            <person name="Ren H."/>
            <person name="Mei Y."/>
            <person name="Liang Y."/>
            <person name="Chen Z."/>
        </authorList>
    </citation>
    <scope>NUCLEOTIDE SEQUENCE [LARGE SCALE GENOMIC DNA]</scope>
    <source>
        <strain evidence="1 2">FJxs</strain>
    </source>
</reference>
<gene>
    <name evidence="1" type="ORF">IBL28_19415</name>
</gene>
<dbReference type="CDD" id="cd16377">
    <property type="entry name" value="23S_rRNA_IVP_like"/>
    <property type="match status" value="1"/>
</dbReference>
<dbReference type="PANTHER" id="PTHR38471:SF2">
    <property type="entry name" value="FOUR HELIX BUNDLE PROTEIN"/>
    <property type="match status" value="1"/>
</dbReference>
<name>A0A926JVV9_9FLAO</name>
<organism evidence="1 2">
    <name type="scientific">Sinomicrobium weinanense</name>
    <dbReference type="NCBI Taxonomy" id="2842200"/>
    <lineage>
        <taxon>Bacteria</taxon>
        <taxon>Pseudomonadati</taxon>
        <taxon>Bacteroidota</taxon>
        <taxon>Flavobacteriia</taxon>
        <taxon>Flavobacteriales</taxon>
        <taxon>Flavobacteriaceae</taxon>
        <taxon>Sinomicrobium</taxon>
    </lineage>
</organism>
<dbReference type="AlphaFoldDB" id="A0A926JVV9"/>